<evidence type="ECO:0000256" key="6">
    <source>
        <dbReference type="ARBA" id="ARBA00022475"/>
    </source>
</evidence>
<evidence type="ECO:0000256" key="3">
    <source>
        <dbReference type="ARBA" id="ARBA00001946"/>
    </source>
</evidence>
<keyword evidence="10" id="KW-0547">Nucleotide-binding</keyword>
<dbReference type="PROSITE" id="PS50109">
    <property type="entry name" value="HIS_KIN"/>
    <property type="match status" value="1"/>
</dbReference>
<evidence type="ECO:0000256" key="10">
    <source>
        <dbReference type="ARBA" id="ARBA00022741"/>
    </source>
</evidence>
<evidence type="ECO:0000256" key="16">
    <source>
        <dbReference type="ARBA" id="ARBA00022989"/>
    </source>
</evidence>
<dbReference type="SUPFAM" id="SSF47384">
    <property type="entry name" value="Homodimeric domain of signal transducing histidine kinase"/>
    <property type="match status" value="1"/>
</dbReference>
<evidence type="ECO:0000259" key="24">
    <source>
        <dbReference type="PROSITE" id="PS50109"/>
    </source>
</evidence>
<keyword evidence="18" id="KW-0346">Stress response</keyword>
<dbReference type="OrthoDB" id="9786919at2"/>
<keyword evidence="16 23" id="KW-1133">Transmembrane helix</keyword>
<dbReference type="RefSeq" id="WP_054289218.1">
    <property type="nucleotide sequence ID" value="NZ_CP012752.1"/>
</dbReference>
<evidence type="ECO:0000313" key="27">
    <source>
        <dbReference type="Proteomes" id="UP000063699"/>
    </source>
</evidence>
<dbReference type="InterPro" id="IPR004358">
    <property type="entry name" value="Sig_transdc_His_kin-like_C"/>
</dbReference>
<evidence type="ECO:0000256" key="2">
    <source>
        <dbReference type="ARBA" id="ARBA00001936"/>
    </source>
</evidence>
<keyword evidence="11 26" id="KW-0418">Kinase</keyword>
<dbReference type="KEGG" id="kphy:AOZ06_10245"/>
<evidence type="ECO:0000256" key="11">
    <source>
        <dbReference type="ARBA" id="ARBA00022777"/>
    </source>
</evidence>
<evidence type="ECO:0000256" key="17">
    <source>
        <dbReference type="ARBA" id="ARBA00023012"/>
    </source>
</evidence>
<keyword evidence="27" id="KW-1185">Reference proteome</keyword>
<dbReference type="Pfam" id="PF00672">
    <property type="entry name" value="HAMP"/>
    <property type="match status" value="1"/>
</dbReference>
<evidence type="ECO:0000256" key="22">
    <source>
        <dbReference type="ARBA" id="ARBA00041776"/>
    </source>
</evidence>
<feature type="domain" description="HAMP" evidence="25">
    <location>
        <begin position="152"/>
        <end position="208"/>
    </location>
</feature>
<evidence type="ECO:0000256" key="20">
    <source>
        <dbReference type="ARBA" id="ARBA00023211"/>
    </source>
</evidence>
<evidence type="ECO:0000256" key="12">
    <source>
        <dbReference type="ARBA" id="ARBA00022801"/>
    </source>
</evidence>
<keyword evidence="8" id="KW-0808">Transferase</keyword>
<keyword evidence="15" id="KW-0904">Protein phosphatase</keyword>
<evidence type="ECO:0000256" key="23">
    <source>
        <dbReference type="SAM" id="Phobius"/>
    </source>
</evidence>
<name>A0A0N9HUN3_9PSEU</name>
<dbReference type="CDD" id="cd06225">
    <property type="entry name" value="HAMP"/>
    <property type="match status" value="1"/>
</dbReference>
<keyword evidence="23" id="KW-0472">Membrane</keyword>
<keyword evidence="14" id="KW-0460">Magnesium</keyword>
<evidence type="ECO:0000256" key="4">
    <source>
        <dbReference type="ARBA" id="ARBA00004651"/>
    </source>
</evidence>
<comment type="subcellular location">
    <subcellularLocation>
        <location evidence="4">Cell membrane</location>
        <topology evidence="4">Multi-pass membrane protein</topology>
    </subcellularLocation>
</comment>
<dbReference type="Gene3D" id="1.10.287.130">
    <property type="match status" value="1"/>
</dbReference>
<dbReference type="CDD" id="cd00082">
    <property type="entry name" value="HisKA"/>
    <property type="match status" value="1"/>
</dbReference>
<evidence type="ECO:0000256" key="19">
    <source>
        <dbReference type="ARBA" id="ARBA00023026"/>
    </source>
</evidence>
<keyword evidence="17" id="KW-0902">Two-component regulatory system</keyword>
<dbReference type="PANTHER" id="PTHR44936">
    <property type="entry name" value="SENSOR PROTEIN CREC"/>
    <property type="match status" value="1"/>
</dbReference>
<dbReference type="GO" id="GO:0005524">
    <property type="term" value="F:ATP binding"/>
    <property type="evidence" value="ECO:0007669"/>
    <property type="project" value="UniProtKB-KW"/>
</dbReference>
<gene>
    <name evidence="26" type="ORF">AOZ06_10245</name>
</gene>
<dbReference type="SMART" id="SM00304">
    <property type="entry name" value="HAMP"/>
    <property type="match status" value="1"/>
</dbReference>
<dbReference type="Pfam" id="PF02518">
    <property type="entry name" value="HATPase_c"/>
    <property type="match status" value="1"/>
</dbReference>
<dbReference type="GO" id="GO:0000155">
    <property type="term" value="F:phosphorelay sensor kinase activity"/>
    <property type="evidence" value="ECO:0007669"/>
    <property type="project" value="InterPro"/>
</dbReference>
<dbReference type="InterPro" id="IPR050980">
    <property type="entry name" value="2C_sensor_his_kinase"/>
</dbReference>
<evidence type="ECO:0000313" key="26">
    <source>
        <dbReference type="EMBL" id="ALG07249.1"/>
    </source>
</evidence>
<evidence type="ECO:0000256" key="13">
    <source>
        <dbReference type="ARBA" id="ARBA00022840"/>
    </source>
</evidence>
<keyword evidence="9 23" id="KW-0812">Transmembrane</keyword>
<dbReference type="InterPro" id="IPR003660">
    <property type="entry name" value="HAMP_dom"/>
</dbReference>
<feature type="transmembrane region" description="Helical" evidence="23">
    <location>
        <begin position="131"/>
        <end position="151"/>
    </location>
</feature>
<dbReference type="InterPro" id="IPR005467">
    <property type="entry name" value="His_kinase_dom"/>
</dbReference>
<protein>
    <recommendedName>
        <fullName evidence="21">Signal transduction histidine-protein kinase/phosphatase MprB</fullName>
        <ecNumber evidence="5">2.7.13.3</ecNumber>
    </recommendedName>
    <alternativeName>
        <fullName evidence="22">Mycobacterial persistence regulator B</fullName>
    </alternativeName>
</protein>
<keyword evidence="19" id="KW-0843">Virulence</keyword>
<comment type="cofactor">
    <cofactor evidence="3">
        <name>Mg(2+)</name>
        <dbReference type="ChEBI" id="CHEBI:18420"/>
    </cofactor>
</comment>
<dbReference type="PROSITE" id="PS50885">
    <property type="entry name" value="HAMP"/>
    <property type="match status" value="1"/>
</dbReference>
<dbReference type="Proteomes" id="UP000063699">
    <property type="component" value="Chromosome"/>
</dbReference>
<dbReference type="PANTHER" id="PTHR44936:SF9">
    <property type="entry name" value="SENSOR PROTEIN CREC"/>
    <property type="match status" value="1"/>
</dbReference>
<dbReference type="PRINTS" id="PR00344">
    <property type="entry name" value="BCTRLSENSOR"/>
</dbReference>
<dbReference type="InterPro" id="IPR003594">
    <property type="entry name" value="HATPase_dom"/>
</dbReference>
<dbReference type="GO" id="GO:0004721">
    <property type="term" value="F:phosphoprotein phosphatase activity"/>
    <property type="evidence" value="ECO:0007669"/>
    <property type="project" value="UniProtKB-KW"/>
</dbReference>
<dbReference type="STRING" id="860235.AOZ06_10245"/>
<evidence type="ECO:0000256" key="15">
    <source>
        <dbReference type="ARBA" id="ARBA00022912"/>
    </source>
</evidence>
<evidence type="ECO:0000256" key="8">
    <source>
        <dbReference type="ARBA" id="ARBA00022679"/>
    </source>
</evidence>
<reference evidence="26 27" key="1">
    <citation type="submission" date="2015-07" db="EMBL/GenBank/DDBJ databases">
        <title>Genome sequencing of Kibdelosporangium phytohabitans.</title>
        <authorList>
            <person name="Qin S."/>
            <person name="Xing K."/>
        </authorList>
    </citation>
    <scope>NUCLEOTIDE SEQUENCE [LARGE SCALE GENOMIC DNA]</scope>
    <source>
        <strain evidence="26 27">KLBMP1111</strain>
    </source>
</reference>
<dbReference type="Pfam" id="PF00512">
    <property type="entry name" value="HisKA"/>
    <property type="match status" value="1"/>
</dbReference>
<keyword evidence="12" id="KW-0378">Hydrolase</keyword>
<keyword evidence="20" id="KW-0464">Manganese</keyword>
<evidence type="ECO:0000256" key="1">
    <source>
        <dbReference type="ARBA" id="ARBA00000085"/>
    </source>
</evidence>
<dbReference type="Gene3D" id="3.30.565.10">
    <property type="entry name" value="Histidine kinase-like ATPase, C-terminal domain"/>
    <property type="match status" value="1"/>
</dbReference>
<dbReference type="EC" id="2.7.13.3" evidence="5"/>
<evidence type="ECO:0000256" key="7">
    <source>
        <dbReference type="ARBA" id="ARBA00022553"/>
    </source>
</evidence>
<dbReference type="InterPro" id="IPR036890">
    <property type="entry name" value="HATPase_C_sf"/>
</dbReference>
<comment type="cofactor">
    <cofactor evidence="2">
        <name>Mn(2+)</name>
        <dbReference type="ChEBI" id="CHEBI:29035"/>
    </cofactor>
</comment>
<dbReference type="GO" id="GO:0005886">
    <property type="term" value="C:plasma membrane"/>
    <property type="evidence" value="ECO:0007669"/>
    <property type="project" value="UniProtKB-SubCell"/>
</dbReference>
<evidence type="ECO:0000256" key="21">
    <source>
        <dbReference type="ARBA" id="ARBA00040454"/>
    </source>
</evidence>
<evidence type="ECO:0000256" key="9">
    <source>
        <dbReference type="ARBA" id="ARBA00022692"/>
    </source>
</evidence>
<evidence type="ECO:0000256" key="14">
    <source>
        <dbReference type="ARBA" id="ARBA00022842"/>
    </source>
</evidence>
<keyword evidence="7" id="KW-0597">Phosphoprotein</keyword>
<organism evidence="26 27">
    <name type="scientific">Kibdelosporangium phytohabitans</name>
    <dbReference type="NCBI Taxonomy" id="860235"/>
    <lineage>
        <taxon>Bacteria</taxon>
        <taxon>Bacillati</taxon>
        <taxon>Actinomycetota</taxon>
        <taxon>Actinomycetes</taxon>
        <taxon>Pseudonocardiales</taxon>
        <taxon>Pseudonocardiaceae</taxon>
        <taxon>Kibdelosporangium</taxon>
    </lineage>
</organism>
<feature type="domain" description="Histidine kinase" evidence="24">
    <location>
        <begin position="216"/>
        <end position="408"/>
    </location>
</feature>
<dbReference type="AlphaFoldDB" id="A0A0N9HUN3"/>
<proteinExistence type="predicted"/>
<dbReference type="SUPFAM" id="SSF158472">
    <property type="entry name" value="HAMP domain-like"/>
    <property type="match status" value="1"/>
</dbReference>
<dbReference type="SUPFAM" id="SSF55874">
    <property type="entry name" value="ATPase domain of HSP90 chaperone/DNA topoisomerase II/histidine kinase"/>
    <property type="match status" value="1"/>
</dbReference>
<dbReference type="InterPro" id="IPR036097">
    <property type="entry name" value="HisK_dim/P_sf"/>
</dbReference>
<comment type="catalytic activity">
    <reaction evidence="1">
        <text>ATP + protein L-histidine = ADP + protein N-phospho-L-histidine.</text>
        <dbReference type="EC" id="2.7.13.3"/>
    </reaction>
</comment>
<dbReference type="EMBL" id="CP012752">
    <property type="protein sequence ID" value="ALG07249.1"/>
    <property type="molecule type" value="Genomic_DNA"/>
</dbReference>
<dbReference type="SMART" id="SM00388">
    <property type="entry name" value="HisKA"/>
    <property type="match status" value="1"/>
</dbReference>
<dbReference type="SMART" id="SM00387">
    <property type="entry name" value="HATPase_c"/>
    <property type="match status" value="1"/>
</dbReference>
<evidence type="ECO:0000259" key="25">
    <source>
        <dbReference type="PROSITE" id="PS50885"/>
    </source>
</evidence>
<evidence type="ECO:0000256" key="5">
    <source>
        <dbReference type="ARBA" id="ARBA00012438"/>
    </source>
</evidence>
<sequence>MRLLPTSMRWRLSAAIAVVSALVATALSLLVRTEFAQTQLSDARQLQDQRLQLVIREYALSGQAALGSELDASALPPELMSAVKGGNRATYLQRAADGSWIWAAAETDGKVLSLRSPYSDRDEALKRLDQVLLISSLGVVILSSVLGVLLVSRLSRRLRLAAGAARRVADGDMTARVRDVIKDRPRDEAAELAQAMDSMADALQERLIAEQRVTADIAHELRTPVTGLVTAAELLPPSRPAELVRDRVRVLRVLVEDILEVARLDTATERAELSELALAEFVRRRVAGVAPEAAVTVNEQQPARTDPRRLERVLVNLLVNATKHGEPPVEVTVDGLTVTVRDHGPGFSDDLLKEGPSRFRTGSSDRGSGHGLGLTIAVAQVKVLGGTLTLDNAEDGGARATLVLPDNT</sequence>
<keyword evidence="13" id="KW-0067">ATP-binding</keyword>
<keyword evidence="6" id="KW-1003">Cell membrane</keyword>
<evidence type="ECO:0000256" key="18">
    <source>
        <dbReference type="ARBA" id="ARBA00023016"/>
    </source>
</evidence>
<dbReference type="Gene3D" id="6.10.340.10">
    <property type="match status" value="1"/>
</dbReference>
<dbReference type="InterPro" id="IPR003661">
    <property type="entry name" value="HisK_dim/P_dom"/>
</dbReference>
<accession>A0A0N9HUN3</accession>